<keyword evidence="2" id="KW-1185">Reference proteome</keyword>
<organism evidence="1 2">
    <name type="scientific">Sordaria brevicollis</name>
    <dbReference type="NCBI Taxonomy" id="83679"/>
    <lineage>
        <taxon>Eukaryota</taxon>
        <taxon>Fungi</taxon>
        <taxon>Dikarya</taxon>
        <taxon>Ascomycota</taxon>
        <taxon>Pezizomycotina</taxon>
        <taxon>Sordariomycetes</taxon>
        <taxon>Sordariomycetidae</taxon>
        <taxon>Sordariales</taxon>
        <taxon>Sordariaceae</taxon>
        <taxon>Sordaria</taxon>
    </lineage>
</organism>
<sequence length="126" mass="14129">MFRPKTTREFIAETVRKAVQEQIDKGRTVGPTVLDRMLKNADNAWARHCQRVGIDIDTPLKSVPLPDDGSAVEYQRAEWCCVPKGQDQSNSVFMCKHGRVYTMLQQPATQQTIDASLQSAATSKHP</sequence>
<name>A0AAE0NUQ7_SORBR</name>
<accession>A0AAE0NUQ7</accession>
<dbReference type="EMBL" id="JAUTDP010000018">
    <property type="protein sequence ID" value="KAK3388061.1"/>
    <property type="molecule type" value="Genomic_DNA"/>
</dbReference>
<proteinExistence type="predicted"/>
<dbReference type="Proteomes" id="UP001281003">
    <property type="component" value="Unassembled WGS sequence"/>
</dbReference>
<dbReference type="AlphaFoldDB" id="A0AAE0NUQ7"/>
<reference evidence="1" key="1">
    <citation type="journal article" date="2023" name="Mol. Phylogenet. Evol.">
        <title>Genome-scale phylogeny and comparative genomics of the fungal order Sordariales.</title>
        <authorList>
            <person name="Hensen N."/>
            <person name="Bonometti L."/>
            <person name="Westerberg I."/>
            <person name="Brannstrom I.O."/>
            <person name="Guillou S."/>
            <person name="Cros-Aarteil S."/>
            <person name="Calhoun S."/>
            <person name="Haridas S."/>
            <person name="Kuo A."/>
            <person name="Mondo S."/>
            <person name="Pangilinan J."/>
            <person name="Riley R."/>
            <person name="LaButti K."/>
            <person name="Andreopoulos B."/>
            <person name="Lipzen A."/>
            <person name="Chen C."/>
            <person name="Yan M."/>
            <person name="Daum C."/>
            <person name="Ng V."/>
            <person name="Clum A."/>
            <person name="Steindorff A."/>
            <person name="Ohm R.A."/>
            <person name="Martin F."/>
            <person name="Silar P."/>
            <person name="Natvig D.O."/>
            <person name="Lalanne C."/>
            <person name="Gautier V."/>
            <person name="Ament-Velasquez S.L."/>
            <person name="Kruys A."/>
            <person name="Hutchinson M.I."/>
            <person name="Powell A.J."/>
            <person name="Barry K."/>
            <person name="Miller A.N."/>
            <person name="Grigoriev I.V."/>
            <person name="Debuchy R."/>
            <person name="Gladieux P."/>
            <person name="Hiltunen Thoren M."/>
            <person name="Johannesson H."/>
        </authorList>
    </citation>
    <scope>NUCLEOTIDE SEQUENCE</scope>
    <source>
        <strain evidence="1">FGSC 1904</strain>
    </source>
</reference>
<reference evidence="1" key="2">
    <citation type="submission" date="2023-07" db="EMBL/GenBank/DDBJ databases">
        <authorList>
            <consortium name="Lawrence Berkeley National Laboratory"/>
            <person name="Haridas S."/>
            <person name="Hensen N."/>
            <person name="Bonometti L."/>
            <person name="Westerberg I."/>
            <person name="Brannstrom I.O."/>
            <person name="Guillou S."/>
            <person name="Cros-Aarteil S."/>
            <person name="Calhoun S."/>
            <person name="Kuo A."/>
            <person name="Mondo S."/>
            <person name="Pangilinan J."/>
            <person name="Riley R."/>
            <person name="LaButti K."/>
            <person name="Andreopoulos B."/>
            <person name="Lipzen A."/>
            <person name="Chen C."/>
            <person name="Yanf M."/>
            <person name="Daum C."/>
            <person name="Ng V."/>
            <person name="Clum A."/>
            <person name="Steindorff A."/>
            <person name="Ohm R."/>
            <person name="Martin F."/>
            <person name="Silar P."/>
            <person name="Natvig D."/>
            <person name="Lalanne C."/>
            <person name="Gautier V."/>
            <person name="Ament-velasquez S.L."/>
            <person name="Kruys A."/>
            <person name="Hutchinson M.I."/>
            <person name="Powell A.J."/>
            <person name="Barry K."/>
            <person name="Miller A.N."/>
            <person name="Grigoriev I.V."/>
            <person name="Debuchy R."/>
            <person name="Gladieux P."/>
            <person name="Thoren M.H."/>
            <person name="Johannesson H."/>
        </authorList>
    </citation>
    <scope>NUCLEOTIDE SEQUENCE</scope>
    <source>
        <strain evidence="1">FGSC 1904</strain>
    </source>
</reference>
<comment type="caution">
    <text evidence="1">The sequence shown here is derived from an EMBL/GenBank/DDBJ whole genome shotgun (WGS) entry which is preliminary data.</text>
</comment>
<protein>
    <submittedName>
        <fullName evidence="1">Uncharacterized protein</fullName>
    </submittedName>
</protein>
<evidence type="ECO:0000313" key="1">
    <source>
        <dbReference type="EMBL" id="KAK3388061.1"/>
    </source>
</evidence>
<gene>
    <name evidence="1" type="ORF">B0T20DRAFT_365619</name>
</gene>
<evidence type="ECO:0000313" key="2">
    <source>
        <dbReference type="Proteomes" id="UP001281003"/>
    </source>
</evidence>